<dbReference type="Proteomes" id="UP000299102">
    <property type="component" value="Unassembled WGS sequence"/>
</dbReference>
<comment type="caution">
    <text evidence="2">The sequence shown here is derived from an EMBL/GenBank/DDBJ whole genome shotgun (WGS) entry which is preliminary data.</text>
</comment>
<gene>
    <name evidence="2" type="ORF">EVAR_19611_1</name>
</gene>
<dbReference type="EMBL" id="BGZK01000169">
    <property type="protein sequence ID" value="GBP25129.1"/>
    <property type="molecule type" value="Genomic_DNA"/>
</dbReference>
<feature type="region of interest" description="Disordered" evidence="1">
    <location>
        <begin position="1"/>
        <end position="22"/>
    </location>
</feature>
<evidence type="ECO:0000313" key="3">
    <source>
        <dbReference type="Proteomes" id="UP000299102"/>
    </source>
</evidence>
<keyword evidence="3" id="KW-1185">Reference proteome</keyword>
<dbReference type="AlphaFoldDB" id="A0A4C1UFL5"/>
<name>A0A4C1UFL5_EUMVA</name>
<organism evidence="2 3">
    <name type="scientific">Eumeta variegata</name>
    <name type="common">Bagworm moth</name>
    <name type="synonym">Eumeta japonica</name>
    <dbReference type="NCBI Taxonomy" id="151549"/>
    <lineage>
        <taxon>Eukaryota</taxon>
        <taxon>Metazoa</taxon>
        <taxon>Ecdysozoa</taxon>
        <taxon>Arthropoda</taxon>
        <taxon>Hexapoda</taxon>
        <taxon>Insecta</taxon>
        <taxon>Pterygota</taxon>
        <taxon>Neoptera</taxon>
        <taxon>Endopterygota</taxon>
        <taxon>Lepidoptera</taxon>
        <taxon>Glossata</taxon>
        <taxon>Ditrysia</taxon>
        <taxon>Tineoidea</taxon>
        <taxon>Psychidae</taxon>
        <taxon>Oiketicinae</taxon>
        <taxon>Eumeta</taxon>
    </lineage>
</organism>
<accession>A0A4C1UFL5</accession>
<feature type="region of interest" description="Disordered" evidence="1">
    <location>
        <begin position="52"/>
        <end position="73"/>
    </location>
</feature>
<protein>
    <submittedName>
        <fullName evidence="2">Uncharacterized protein</fullName>
    </submittedName>
</protein>
<evidence type="ECO:0000313" key="2">
    <source>
        <dbReference type="EMBL" id="GBP25129.1"/>
    </source>
</evidence>
<sequence>MKRKVDNLENVKEYRRRSAGPCRPLPSRYVSVAVTDTRRGTRVIGVVRSPKRVGASGACAGGRGAVSPVTRPE</sequence>
<evidence type="ECO:0000256" key="1">
    <source>
        <dbReference type="SAM" id="MobiDB-lite"/>
    </source>
</evidence>
<reference evidence="2 3" key="1">
    <citation type="journal article" date="2019" name="Commun. Biol.">
        <title>The bagworm genome reveals a unique fibroin gene that provides high tensile strength.</title>
        <authorList>
            <person name="Kono N."/>
            <person name="Nakamura H."/>
            <person name="Ohtoshi R."/>
            <person name="Tomita M."/>
            <person name="Numata K."/>
            <person name="Arakawa K."/>
        </authorList>
    </citation>
    <scope>NUCLEOTIDE SEQUENCE [LARGE SCALE GENOMIC DNA]</scope>
</reference>
<feature type="compositionally biased region" description="Basic and acidic residues" evidence="1">
    <location>
        <begin position="1"/>
        <end position="13"/>
    </location>
</feature>
<proteinExistence type="predicted"/>